<feature type="compositionally biased region" description="Polar residues" evidence="1">
    <location>
        <begin position="221"/>
        <end position="239"/>
    </location>
</feature>
<feature type="region of interest" description="Disordered" evidence="1">
    <location>
        <begin position="319"/>
        <end position="410"/>
    </location>
</feature>
<dbReference type="Gene3D" id="3.60.10.10">
    <property type="entry name" value="Endonuclease/exonuclease/phosphatase"/>
    <property type="match status" value="1"/>
</dbReference>
<dbReference type="PANTHER" id="PTHR35218:SF9">
    <property type="entry name" value="ENDONUCLEASE_EXONUCLEASE_PHOSPHATASE DOMAIN-CONTAINING PROTEIN"/>
    <property type="match status" value="1"/>
</dbReference>
<dbReference type="InterPro" id="IPR036691">
    <property type="entry name" value="Endo/exonu/phosph_ase_sf"/>
</dbReference>
<evidence type="ECO:0000256" key="1">
    <source>
        <dbReference type="SAM" id="MobiDB-lite"/>
    </source>
</evidence>
<keyword evidence="2" id="KW-0695">RNA-directed DNA polymerase</keyword>
<feature type="region of interest" description="Disordered" evidence="1">
    <location>
        <begin position="184"/>
        <end position="258"/>
    </location>
</feature>
<feature type="compositionally biased region" description="Basic and acidic residues" evidence="1">
    <location>
        <begin position="401"/>
        <end position="410"/>
    </location>
</feature>
<dbReference type="Proteomes" id="UP000634136">
    <property type="component" value="Unassembled WGS sequence"/>
</dbReference>
<feature type="compositionally biased region" description="Basic and acidic residues" evidence="1">
    <location>
        <begin position="19"/>
        <end position="28"/>
    </location>
</feature>
<feature type="compositionally biased region" description="Polar residues" evidence="1">
    <location>
        <begin position="198"/>
        <end position="214"/>
    </location>
</feature>
<proteinExistence type="predicted"/>
<gene>
    <name evidence="2" type="ORF">G2W53_027261</name>
</gene>
<protein>
    <submittedName>
        <fullName evidence="2">Reverse transcriptase</fullName>
    </submittedName>
</protein>
<feature type="region of interest" description="Disordered" evidence="1">
    <location>
        <begin position="1"/>
        <end position="28"/>
    </location>
</feature>
<organism evidence="2 3">
    <name type="scientific">Senna tora</name>
    <dbReference type="NCBI Taxonomy" id="362788"/>
    <lineage>
        <taxon>Eukaryota</taxon>
        <taxon>Viridiplantae</taxon>
        <taxon>Streptophyta</taxon>
        <taxon>Embryophyta</taxon>
        <taxon>Tracheophyta</taxon>
        <taxon>Spermatophyta</taxon>
        <taxon>Magnoliopsida</taxon>
        <taxon>eudicotyledons</taxon>
        <taxon>Gunneridae</taxon>
        <taxon>Pentapetalae</taxon>
        <taxon>rosids</taxon>
        <taxon>fabids</taxon>
        <taxon>Fabales</taxon>
        <taxon>Fabaceae</taxon>
        <taxon>Caesalpinioideae</taxon>
        <taxon>Cassia clade</taxon>
        <taxon>Senna</taxon>
    </lineage>
</organism>
<sequence>MSIPSPNPSSPSSARTAHPFKEPPNRSKSFKEILCGNIITPTSSLLNPFLPKNPPEFAMFSEIPKSINLIQTNLTINSQAPLLPTPEISLPMELVRKIKLPEDIQTSIFNKWKTSIIIQMPFEAHDKDSLSIRLKKLWRIQQSPNLHALGQNFFMVADLLQDDRLRILTNQWFLGPSPILTNSPPTSFTKPIHHSNKGKTSLPETGITSSSSERTALPAPVTSSQINEPPQSKEAATQNPTTPLISSSPSPAKNTIPTININDQDLDLIETNLVKECSSSEQTHTSRNHDTLHIYPASLICNPVSIVKSLKNNAYISSPPSIIDPPQNDNLLPPSISSSSPKTKNETISECQPPPNSDSTRTSSTGPTKSTSPTTPLPLPSISPRPHHASNSYQTPRGWQRYRDSHPPPQDQREIFLNALYNTYLTYPSHHSGLTLIWLNLLRGILNNSSWLHFWVQMMNEAYVTSSQPDLAQEHADLNERHLYIVPPPRFRRTDLSYNWFPIHPLPQNLSLNETARPPIPSTIFLPPTAVAYTLSCLRFETRTLNYQLKLTPSEPDAHPSFSQASSSLASNPCPTPNMKILAWNVRGAANPEFRRVFRDMMPTYQPDMVLLTETRISGEHAENIIASLGFDNTFKVDAMGFAGGIWILWNPRAINVDILSFSFQEIQCLIKASCPS</sequence>
<dbReference type="PANTHER" id="PTHR35218">
    <property type="entry name" value="RNASE H DOMAIN-CONTAINING PROTEIN"/>
    <property type="match status" value="1"/>
</dbReference>
<feature type="compositionally biased region" description="Low complexity" evidence="1">
    <location>
        <begin position="240"/>
        <end position="251"/>
    </location>
</feature>
<keyword evidence="2" id="KW-0808">Transferase</keyword>
<evidence type="ECO:0000313" key="3">
    <source>
        <dbReference type="Proteomes" id="UP000634136"/>
    </source>
</evidence>
<dbReference type="SUPFAM" id="SSF56219">
    <property type="entry name" value="DNase I-like"/>
    <property type="match status" value="1"/>
</dbReference>
<dbReference type="EMBL" id="JAAIUW010000008">
    <property type="protein sequence ID" value="KAF7821806.1"/>
    <property type="molecule type" value="Genomic_DNA"/>
</dbReference>
<name>A0A834TIM3_9FABA</name>
<dbReference type="AlphaFoldDB" id="A0A834TIM3"/>
<dbReference type="GO" id="GO:0003964">
    <property type="term" value="F:RNA-directed DNA polymerase activity"/>
    <property type="evidence" value="ECO:0007669"/>
    <property type="project" value="UniProtKB-KW"/>
</dbReference>
<evidence type="ECO:0000313" key="2">
    <source>
        <dbReference type="EMBL" id="KAF7821806.1"/>
    </source>
</evidence>
<reference evidence="2" key="1">
    <citation type="submission" date="2020-09" db="EMBL/GenBank/DDBJ databases">
        <title>Genome-Enabled Discovery of Anthraquinone Biosynthesis in Senna tora.</title>
        <authorList>
            <person name="Kang S.-H."/>
            <person name="Pandey R.P."/>
            <person name="Lee C.-M."/>
            <person name="Sim J.-S."/>
            <person name="Jeong J.-T."/>
            <person name="Choi B.-S."/>
            <person name="Jung M."/>
            <person name="Ginzburg D."/>
            <person name="Zhao K."/>
            <person name="Won S.Y."/>
            <person name="Oh T.-J."/>
            <person name="Yu Y."/>
            <person name="Kim N.-H."/>
            <person name="Lee O.R."/>
            <person name="Lee T.-H."/>
            <person name="Bashyal P."/>
            <person name="Kim T.-S."/>
            <person name="Lee W.-H."/>
            <person name="Kawkins C."/>
            <person name="Kim C.-K."/>
            <person name="Kim J.S."/>
            <person name="Ahn B.O."/>
            <person name="Rhee S.Y."/>
            <person name="Sohng J.K."/>
        </authorList>
    </citation>
    <scope>NUCLEOTIDE SEQUENCE</scope>
    <source>
        <tissue evidence="2">Leaf</tissue>
    </source>
</reference>
<accession>A0A834TIM3</accession>
<comment type="caution">
    <text evidence="2">The sequence shown here is derived from an EMBL/GenBank/DDBJ whole genome shotgun (WGS) entry which is preliminary data.</text>
</comment>
<feature type="compositionally biased region" description="Low complexity" evidence="1">
    <location>
        <begin position="359"/>
        <end position="374"/>
    </location>
</feature>
<keyword evidence="3" id="KW-1185">Reference proteome</keyword>
<keyword evidence="2" id="KW-0548">Nucleotidyltransferase</keyword>